<dbReference type="SUPFAM" id="SSF55021">
    <property type="entry name" value="ACT-like"/>
    <property type="match status" value="1"/>
</dbReference>
<dbReference type="InterPro" id="IPR045865">
    <property type="entry name" value="ACT-like_dom_sf"/>
</dbReference>
<evidence type="ECO:0000256" key="10">
    <source>
        <dbReference type="ARBA" id="ARBA00048126"/>
    </source>
</evidence>
<comment type="catalytic activity">
    <reaction evidence="10">
        <text>(R)-2-hydroxyglutarate + NAD(+) = 2-oxoglutarate + NADH + H(+)</text>
        <dbReference type="Rhea" id="RHEA:49612"/>
        <dbReference type="ChEBI" id="CHEBI:15378"/>
        <dbReference type="ChEBI" id="CHEBI:15801"/>
        <dbReference type="ChEBI" id="CHEBI:16810"/>
        <dbReference type="ChEBI" id="CHEBI:57540"/>
        <dbReference type="ChEBI" id="CHEBI:57945"/>
        <dbReference type="EC" id="1.1.1.399"/>
    </reaction>
</comment>
<sequence>MNKNDLYFIIDFDSTFVQVEALDELANIALRKNPRKKEILEKIKKITKAGMEGKIPFNQSLKKRIKLFETNKKDLNKLIRLLKRKITVSIARNKEFFRKYHKNIYIISGGFKEYILPLFKPLGIDKKNILANEFIFDSQGKIIGFDKKNLLSQDKGKIKQIKTLNLPGKIYVIGDSYTDYQIKEAGLANNFFVFCENIKRDAIIKKADRVLPNFDEFLYLFDFPRSYSYPKNRIKVLLLENINQTAINLFFKEGYQVETLPNALNEDELIKKITDISILGIRSRTKVTNEILVKAKKLLAIGAFCIGTNQIDLKTASQKGITVFNAPYSNTRSVVEIAIGEIIMLYRRIFEKNKKLHQGIWDKLVKNCFEIRGKKLGIIGYGNIGSQLSVLAENLGMEVYFYDAVDKLALGNAIKCESLKELLGKVNVVTLHVDGRETNKNLIGYKEFKLMKDKVLFLNLSRGFVVDIKALADNIKNGKIAGAAIDVFTNEPRKNNEKFICQLQNLPNVILTPHIAGNTEEAQKNIGDFVTKKIIDYINTGNTMLSVNFPNIQLPQQKKFHRLIHIHQNIPGILAKINSILGNNNINIEGQYLKTNENIGYVITDVNKKYNPSVMSELKKIPGTIRFRILY</sequence>
<evidence type="ECO:0000313" key="14">
    <source>
        <dbReference type="EMBL" id="PIQ73006.1"/>
    </source>
</evidence>
<evidence type="ECO:0000313" key="15">
    <source>
        <dbReference type="Proteomes" id="UP000229570"/>
    </source>
</evidence>
<dbReference type="EC" id="1.1.1.95" evidence="5"/>
<dbReference type="Pfam" id="PF00389">
    <property type="entry name" value="2-Hacid_dh"/>
    <property type="match status" value="1"/>
</dbReference>
<dbReference type="Pfam" id="PF22629">
    <property type="entry name" value="ACT_AHAS_ss"/>
    <property type="match status" value="1"/>
</dbReference>
<dbReference type="Gene3D" id="3.30.70.260">
    <property type="match status" value="1"/>
</dbReference>
<feature type="coiled-coil region" evidence="12">
    <location>
        <begin position="58"/>
        <end position="85"/>
    </location>
</feature>
<evidence type="ECO:0000256" key="5">
    <source>
        <dbReference type="ARBA" id="ARBA00013143"/>
    </source>
</evidence>
<dbReference type="FunFam" id="3.40.50.720:FF:000041">
    <property type="entry name" value="D-3-phosphoglycerate dehydrogenase"/>
    <property type="match status" value="1"/>
</dbReference>
<keyword evidence="7" id="KW-0560">Oxidoreductase</keyword>
<evidence type="ECO:0000256" key="9">
    <source>
        <dbReference type="ARBA" id="ARBA00030455"/>
    </source>
</evidence>
<dbReference type="EMBL" id="PCVL01000001">
    <property type="protein sequence ID" value="PIQ73006.1"/>
    <property type="molecule type" value="Genomic_DNA"/>
</dbReference>
<organism evidence="14 15">
    <name type="scientific">Candidatus Roizmanbacteria bacterium CG11_big_fil_rev_8_21_14_0_20_35_14</name>
    <dbReference type="NCBI Taxonomy" id="1974855"/>
    <lineage>
        <taxon>Bacteria</taxon>
        <taxon>Candidatus Roizmaniibacteriota</taxon>
    </lineage>
</organism>
<dbReference type="SUPFAM" id="SSF56784">
    <property type="entry name" value="HAD-like"/>
    <property type="match status" value="1"/>
</dbReference>
<dbReference type="InterPro" id="IPR029752">
    <property type="entry name" value="D-isomer_DH_CS1"/>
</dbReference>
<dbReference type="SUPFAM" id="SSF51735">
    <property type="entry name" value="NAD(P)-binding Rossmann-fold domains"/>
    <property type="match status" value="1"/>
</dbReference>
<dbReference type="InterPro" id="IPR036291">
    <property type="entry name" value="NAD(P)-bd_dom_sf"/>
</dbReference>
<dbReference type="GO" id="GO:0006564">
    <property type="term" value="P:L-serine biosynthetic process"/>
    <property type="evidence" value="ECO:0007669"/>
    <property type="project" value="UniProtKB-ARBA"/>
</dbReference>
<dbReference type="AlphaFoldDB" id="A0A2H0KP48"/>
<dbReference type="GO" id="GO:0051287">
    <property type="term" value="F:NAD binding"/>
    <property type="evidence" value="ECO:0007669"/>
    <property type="project" value="InterPro"/>
</dbReference>
<evidence type="ECO:0000256" key="3">
    <source>
        <dbReference type="ARBA" id="ARBA00005854"/>
    </source>
</evidence>
<dbReference type="NCBIfam" id="TIGR01488">
    <property type="entry name" value="HAD-SF-IB"/>
    <property type="match status" value="1"/>
</dbReference>
<evidence type="ECO:0000256" key="4">
    <source>
        <dbReference type="ARBA" id="ARBA00013001"/>
    </source>
</evidence>
<evidence type="ECO:0000256" key="1">
    <source>
        <dbReference type="ARBA" id="ARBA00003800"/>
    </source>
</evidence>
<dbReference type="PANTHER" id="PTHR43761:SF1">
    <property type="entry name" value="D-ISOMER SPECIFIC 2-HYDROXYACID DEHYDROGENASE CATALYTIC DOMAIN-CONTAINING PROTEIN-RELATED"/>
    <property type="match status" value="1"/>
</dbReference>
<dbReference type="GO" id="GO:0047545">
    <property type="term" value="F:(S)-2-hydroxyglutarate dehydrogenase activity"/>
    <property type="evidence" value="ECO:0007669"/>
    <property type="project" value="UniProtKB-ARBA"/>
</dbReference>
<dbReference type="InterPro" id="IPR023214">
    <property type="entry name" value="HAD_sf"/>
</dbReference>
<dbReference type="SUPFAM" id="SSF52283">
    <property type="entry name" value="Formate/glycerate dehydrogenase catalytic domain-like"/>
    <property type="match status" value="1"/>
</dbReference>
<dbReference type="PROSITE" id="PS51671">
    <property type="entry name" value="ACT"/>
    <property type="match status" value="1"/>
</dbReference>
<dbReference type="Gene3D" id="1.10.150.210">
    <property type="entry name" value="Phosphoserine phosphatase, domain 2"/>
    <property type="match status" value="1"/>
</dbReference>
<keyword evidence="8" id="KW-0520">NAD</keyword>
<evidence type="ECO:0000256" key="11">
    <source>
        <dbReference type="ARBA" id="ARBA00048731"/>
    </source>
</evidence>
<evidence type="ECO:0000256" key="12">
    <source>
        <dbReference type="SAM" id="Coils"/>
    </source>
</evidence>
<dbReference type="InterPro" id="IPR036412">
    <property type="entry name" value="HAD-like_sf"/>
</dbReference>
<dbReference type="InterPro" id="IPR006139">
    <property type="entry name" value="D-isomer_2_OHA_DH_cat_dom"/>
</dbReference>
<evidence type="ECO:0000256" key="7">
    <source>
        <dbReference type="ARBA" id="ARBA00023002"/>
    </source>
</evidence>
<dbReference type="EC" id="1.1.1.399" evidence="4"/>
<feature type="domain" description="ACT" evidence="13">
    <location>
        <begin position="562"/>
        <end position="631"/>
    </location>
</feature>
<dbReference type="Gene3D" id="3.40.50.720">
    <property type="entry name" value="NAD(P)-binding Rossmann-like Domain"/>
    <property type="match status" value="2"/>
</dbReference>
<evidence type="ECO:0000256" key="6">
    <source>
        <dbReference type="ARBA" id="ARBA00021582"/>
    </source>
</evidence>
<dbReference type="GO" id="GO:0004617">
    <property type="term" value="F:phosphoglycerate dehydrogenase activity"/>
    <property type="evidence" value="ECO:0007669"/>
    <property type="project" value="UniProtKB-EC"/>
</dbReference>
<comment type="pathway">
    <text evidence="2">Amino-acid biosynthesis; L-serine biosynthesis; L-serine from 3-phospho-D-glycerate: step 1/3.</text>
</comment>
<dbReference type="NCBIfam" id="NF008759">
    <property type="entry name" value="PRK11790.1"/>
    <property type="match status" value="1"/>
</dbReference>
<dbReference type="Gene3D" id="3.40.50.1000">
    <property type="entry name" value="HAD superfamily/HAD-like"/>
    <property type="match status" value="1"/>
</dbReference>
<dbReference type="InterPro" id="IPR002912">
    <property type="entry name" value="ACT_dom"/>
</dbReference>
<evidence type="ECO:0000259" key="13">
    <source>
        <dbReference type="PROSITE" id="PS51671"/>
    </source>
</evidence>
<dbReference type="CDD" id="cd12176">
    <property type="entry name" value="PGDH_3"/>
    <property type="match status" value="1"/>
</dbReference>
<gene>
    <name evidence="14" type="ORF">COV86_00070</name>
</gene>
<evidence type="ECO:0000256" key="8">
    <source>
        <dbReference type="ARBA" id="ARBA00023027"/>
    </source>
</evidence>
<dbReference type="PANTHER" id="PTHR43761">
    <property type="entry name" value="D-ISOMER SPECIFIC 2-HYDROXYACID DEHYDROGENASE FAMILY PROTEIN (AFU_ORTHOLOGUE AFUA_1G13630)"/>
    <property type="match status" value="1"/>
</dbReference>
<evidence type="ECO:0000256" key="2">
    <source>
        <dbReference type="ARBA" id="ARBA00005216"/>
    </source>
</evidence>
<dbReference type="InterPro" id="IPR029753">
    <property type="entry name" value="D-isomer_DH_CS"/>
</dbReference>
<reference evidence="14 15" key="1">
    <citation type="submission" date="2017-09" db="EMBL/GenBank/DDBJ databases">
        <title>Depth-based differentiation of microbial function through sediment-hosted aquifers and enrichment of novel symbionts in the deep terrestrial subsurface.</title>
        <authorList>
            <person name="Probst A.J."/>
            <person name="Ladd B."/>
            <person name="Jarett J.K."/>
            <person name="Geller-Mcgrath D.E."/>
            <person name="Sieber C.M."/>
            <person name="Emerson J.B."/>
            <person name="Anantharaman K."/>
            <person name="Thomas B.C."/>
            <person name="Malmstrom R."/>
            <person name="Stieglmeier M."/>
            <person name="Klingl A."/>
            <person name="Woyke T."/>
            <person name="Ryan C.M."/>
            <person name="Banfield J.F."/>
        </authorList>
    </citation>
    <scope>NUCLEOTIDE SEQUENCE [LARGE SCALE GENOMIC DNA]</scope>
    <source>
        <strain evidence="14">CG11_big_fil_rev_8_21_14_0_20_35_14</strain>
    </source>
</reference>
<accession>A0A2H0KP48</accession>
<name>A0A2H0KP48_9BACT</name>
<comment type="caution">
    <text evidence="14">The sequence shown here is derived from an EMBL/GenBank/DDBJ whole genome shotgun (WGS) entry which is preliminary data.</text>
</comment>
<protein>
    <recommendedName>
        <fullName evidence="6">D-3-phosphoglycerate dehydrogenase</fullName>
        <ecNumber evidence="4">1.1.1.399</ecNumber>
        <ecNumber evidence="5">1.1.1.95</ecNumber>
    </recommendedName>
    <alternativeName>
        <fullName evidence="9">2-oxoglutarate reductase</fullName>
    </alternativeName>
</protein>
<comment type="function">
    <text evidence="1">Catalyzes the reversible oxidation of 3-phospho-D-glycerate to 3-phosphonooxypyruvate, the first step of the phosphorylated L-serine biosynthesis pathway. Also catalyzes the reversible oxidation of 2-hydroxyglutarate to 2-oxoglutarate.</text>
</comment>
<dbReference type="Proteomes" id="UP000229570">
    <property type="component" value="Unassembled WGS sequence"/>
</dbReference>
<dbReference type="PROSITE" id="PS00065">
    <property type="entry name" value="D_2_HYDROXYACID_DH_1"/>
    <property type="match status" value="1"/>
</dbReference>
<dbReference type="InterPro" id="IPR050418">
    <property type="entry name" value="D-iso_2-hydroxyacid_DH_PdxB"/>
</dbReference>
<dbReference type="CDD" id="cd04901">
    <property type="entry name" value="ACT_3PGDH"/>
    <property type="match status" value="1"/>
</dbReference>
<comment type="similarity">
    <text evidence="3">Belongs to the D-isomer specific 2-hydroxyacid dehydrogenase family.</text>
</comment>
<dbReference type="InterPro" id="IPR054480">
    <property type="entry name" value="AHAS_small-like_ACT"/>
</dbReference>
<dbReference type="PROSITE" id="PS00671">
    <property type="entry name" value="D_2_HYDROXYACID_DH_3"/>
    <property type="match status" value="1"/>
</dbReference>
<dbReference type="Pfam" id="PF02826">
    <property type="entry name" value="2-Hacid_dh_C"/>
    <property type="match status" value="1"/>
</dbReference>
<comment type="catalytic activity">
    <reaction evidence="11">
        <text>(2R)-3-phosphoglycerate + NAD(+) = 3-phosphooxypyruvate + NADH + H(+)</text>
        <dbReference type="Rhea" id="RHEA:12641"/>
        <dbReference type="ChEBI" id="CHEBI:15378"/>
        <dbReference type="ChEBI" id="CHEBI:18110"/>
        <dbReference type="ChEBI" id="CHEBI:57540"/>
        <dbReference type="ChEBI" id="CHEBI:57945"/>
        <dbReference type="ChEBI" id="CHEBI:58272"/>
        <dbReference type="EC" id="1.1.1.95"/>
    </reaction>
</comment>
<dbReference type="InterPro" id="IPR006140">
    <property type="entry name" value="D-isomer_DH_NAD-bd"/>
</dbReference>
<proteinExistence type="inferred from homology"/>
<dbReference type="UniPathway" id="UPA00135">
    <property type="reaction ID" value="UER00196"/>
</dbReference>
<keyword evidence="12" id="KW-0175">Coiled coil</keyword>